<comment type="function">
    <text evidence="7">This is one of the proteins that bind and probably mediate the attachment of the 5S RNA into the large ribosomal subunit, where it forms part of the central protuberance.</text>
</comment>
<comment type="subunit">
    <text evidence="7">Part of the 50S ribosomal subunit; part of the 5S rRNA/L5/L18/L25 subcomplex. Contacts the 5S and 23S rRNAs.</text>
</comment>
<organism evidence="8 9">
    <name type="scientific">Martelella alba</name>
    <dbReference type="NCBI Taxonomy" id="2590451"/>
    <lineage>
        <taxon>Bacteria</taxon>
        <taxon>Pseudomonadati</taxon>
        <taxon>Pseudomonadota</taxon>
        <taxon>Alphaproteobacteria</taxon>
        <taxon>Hyphomicrobiales</taxon>
        <taxon>Aurantimonadaceae</taxon>
        <taxon>Martelella</taxon>
    </lineage>
</organism>
<dbReference type="Proteomes" id="UP000318801">
    <property type="component" value="Unassembled WGS sequence"/>
</dbReference>
<dbReference type="OrthoDB" id="9810939at2"/>
<accession>A0A506U563</accession>
<evidence type="ECO:0000313" key="9">
    <source>
        <dbReference type="Proteomes" id="UP000318801"/>
    </source>
</evidence>
<proteinExistence type="inferred from homology"/>
<dbReference type="GO" id="GO:0006412">
    <property type="term" value="P:translation"/>
    <property type="evidence" value="ECO:0007669"/>
    <property type="project" value="UniProtKB-UniRule"/>
</dbReference>
<dbReference type="RefSeq" id="WP_141149699.1">
    <property type="nucleotide sequence ID" value="NZ_VHLG01000009.1"/>
</dbReference>
<dbReference type="EMBL" id="VHLG01000009">
    <property type="protein sequence ID" value="TPW29503.1"/>
    <property type="molecule type" value="Genomic_DNA"/>
</dbReference>
<keyword evidence="2 7" id="KW-0699">rRNA-binding</keyword>
<dbReference type="FunFam" id="3.30.420.100:FF:000001">
    <property type="entry name" value="50S ribosomal protein L18"/>
    <property type="match status" value="1"/>
</dbReference>
<keyword evidence="5 7" id="KW-0687">Ribonucleoprotein</keyword>
<protein>
    <recommendedName>
        <fullName evidence="6 7">Large ribosomal subunit protein uL18</fullName>
    </recommendedName>
</protein>
<comment type="caution">
    <text evidence="8">The sequence shown here is derived from an EMBL/GenBank/DDBJ whole genome shotgun (WGS) entry which is preliminary data.</text>
</comment>
<dbReference type="NCBIfam" id="TIGR00060">
    <property type="entry name" value="L18_bact"/>
    <property type="match status" value="1"/>
</dbReference>
<dbReference type="InterPro" id="IPR057268">
    <property type="entry name" value="Ribosomal_L18"/>
</dbReference>
<dbReference type="PANTHER" id="PTHR12899">
    <property type="entry name" value="39S RIBOSOMAL PROTEIN L18, MITOCHONDRIAL"/>
    <property type="match status" value="1"/>
</dbReference>
<dbReference type="GO" id="GO:0022625">
    <property type="term" value="C:cytosolic large ribosomal subunit"/>
    <property type="evidence" value="ECO:0007669"/>
    <property type="project" value="TreeGrafter"/>
</dbReference>
<evidence type="ECO:0000256" key="6">
    <source>
        <dbReference type="ARBA" id="ARBA00035197"/>
    </source>
</evidence>
<evidence type="ECO:0000256" key="7">
    <source>
        <dbReference type="HAMAP-Rule" id="MF_01337"/>
    </source>
</evidence>
<evidence type="ECO:0000256" key="3">
    <source>
        <dbReference type="ARBA" id="ARBA00022884"/>
    </source>
</evidence>
<sequence>MASRKEALGRRAARVRRQLKKVANGRPRLSVHRSSKNIYAQVIDDAAGRTLAAASTLDTGLRTSLKTGADKDAAAAVGKLIAERAVKAGVNEVVFDRGAFIFHGRIKALADGAREGGLTF</sequence>
<evidence type="ECO:0000256" key="4">
    <source>
        <dbReference type="ARBA" id="ARBA00022980"/>
    </source>
</evidence>
<dbReference type="InterPro" id="IPR004389">
    <property type="entry name" value="Ribosomal_uL18_bac-type"/>
</dbReference>
<dbReference type="Pfam" id="PF00861">
    <property type="entry name" value="Ribosomal_L18p"/>
    <property type="match status" value="1"/>
</dbReference>
<name>A0A506U563_9HYPH</name>
<gene>
    <name evidence="7" type="primary">rplR</name>
    <name evidence="8" type="ORF">FJU08_14325</name>
</gene>
<dbReference type="GO" id="GO:0003735">
    <property type="term" value="F:structural constituent of ribosome"/>
    <property type="evidence" value="ECO:0007669"/>
    <property type="project" value="InterPro"/>
</dbReference>
<keyword evidence="9" id="KW-1185">Reference proteome</keyword>
<dbReference type="CDD" id="cd00432">
    <property type="entry name" value="Ribosomal_L18_L5e"/>
    <property type="match status" value="1"/>
</dbReference>
<evidence type="ECO:0000256" key="5">
    <source>
        <dbReference type="ARBA" id="ARBA00023274"/>
    </source>
</evidence>
<dbReference type="SUPFAM" id="SSF53137">
    <property type="entry name" value="Translational machinery components"/>
    <property type="match status" value="1"/>
</dbReference>
<dbReference type="InterPro" id="IPR005484">
    <property type="entry name" value="Ribosomal_uL18_bac/plant/anim"/>
</dbReference>
<dbReference type="PANTHER" id="PTHR12899:SF3">
    <property type="entry name" value="LARGE RIBOSOMAL SUBUNIT PROTEIN UL18M"/>
    <property type="match status" value="1"/>
</dbReference>
<evidence type="ECO:0000256" key="1">
    <source>
        <dbReference type="ARBA" id="ARBA00007116"/>
    </source>
</evidence>
<evidence type="ECO:0000313" key="8">
    <source>
        <dbReference type="EMBL" id="TPW29503.1"/>
    </source>
</evidence>
<reference evidence="8 9" key="1">
    <citation type="submission" date="2019-06" db="EMBL/GenBank/DDBJ databases">
        <authorList>
            <person name="Li M."/>
        </authorList>
    </citation>
    <scope>NUCLEOTIDE SEQUENCE [LARGE SCALE GENOMIC DNA]</scope>
    <source>
        <strain evidence="8 9">BGMRC2036</strain>
    </source>
</reference>
<keyword evidence="4 7" id="KW-0689">Ribosomal protein</keyword>
<dbReference type="Gene3D" id="3.30.420.100">
    <property type="match status" value="1"/>
</dbReference>
<evidence type="ECO:0000256" key="2">
    <source>
        <dbReference type="ARBA" id="ARBA00022730"/>
    </source>
</evidence>
<keyword evidence="3 7" id="KW-0694">RNA-binding</keyword>
<dbReference type="GO" id="GO:0008097">
    <property type="term" value="F:5S rRNA binding"/>
    <property type="evidence" value="ECO:0007669"/>
    <property type="project" value="TreeGrafter"/>
</dbReference>
<dbReference type="AlphaFoldDB" id="A0A506U563"/>
<dbReference type="HAMAP" id="MF_01337_B">
    <property type="entry name" value="Ribosomal_uL18_B"/>
    <property type="match status" value="1"/>
</dbReference>
<comment type="similarity">
    <text evidence="1 7">Belongs to the universal ribosomal protein uL18 family.</text>
</comment>